<dbReference type="HOGENOM" id="CLU_963738_0_0_1"/>
<sequence length="289" mass="33350">MSREENEQVREETVAQGGVLRTSVCTATGRCRRLLRYIKSSDLSVVVCSLLYNMLLVALLGLFYVYAVCRLGFIIYQVYAREKGKERDERDEEVAQNEPFNITSPLGFDFTISPQDAKYFNPGNFILMTDIVKSTYYMRHYGRGMKNALKKHFRQAERLLRQFRGYLVAVEGDSLVCLFTDFQDAVSFGNELEKFSQKNFITGNENLRLRCLIHQGRLDMVMMPYGVSIVGRTIAEAYVLCDNAKSEVITVSDYVYNRHIKYPGSKVRSSLRIEKICVNDICKYMFSDY</sequence>
<dbReference type="InterPro" id="IPR029787">
    <property type="entry name" value="Nucleotide_cyclase"/>
</dbReference>
<dbReference type="VEuPathDB" id="MicrosporidiaDB:THOM_3267"/>
<dbReference type="GO" id="GO:0035556">
    <property type="term" value="P:intracellular signal transduction"/>
    <property type="evidence" value="ECO:0007669"/>
    <property type="project" value="InterPro"/>
</dbReference>
<evidence type="ECO:0000259" key="2">
    <source>
        <dbReference type="Pfam" id="PF00211"/>
    </source>
</evidence>
<dbReference type="SUPFAM" id="SSF55073">
    <property type="entry name" value="Nucleotide cyclase"/>
    <property type="match status" value="1"/>
</dbReference>
<dbReference type="AlphaFoldDB" id="L7JSV8"/>
<dbReference type="Pfam" id="PF00211">
    <property type="entry name" value="Guanylate_cyc"/>
    <property type="match status" value="1"/>
</dbReference>
<dbReference type="EC" id="4.6.1.1" evidence="3"/>
<dbReference type="OrthoDB" id="10389386at2759"/>
<dbReference type="Gene3D" id="3.30.70.1230">
    <property type="entry name" value="Nucleotide cyclase"/>
    <property type="match status" value="1"/>
</dbReference>
<feature type="domain" description="Guanylate cyclase" evidence="2">
    <location>
        <begin position="126"/>
        <end position="257"/>
    </location>
</feature>
<keyword evidence="3" id="KW-0456">Lyase</keyword>
<name>L7JSV8_TRAHO</name>
<dbReference type="EMBL" id="JH994102">
    <property type="protein sequence ID" value="ELQ73827.1"/>
    <property type="molecule type" value="Genomic_DNA"/>
</dbReference>
<dbReference type="GO" id="GO:0004016">
    <property type="term" value="F:adenylate cyclase activity"/>
    <property type="evidence" value="ECO:0007669"/>
    <property type="project" value="UniProtKB-EC"/>
</dbReference>
<reference evidence="3 4" key="1">
    <citation type="journal article" date="2012" name="PLoS Pathog.">
        <title>The genome of the obligate intracellular parasite Trachipleistophora hominis: new insights into microsporidian genome dynamics and reductive evolution.</title>
        <authorList>
            <person name="Heinz E."/>
            <person name="Williams T.A."/>
            <person name="Nakjang S."/>
            <person name="Noel C.J."/>
            <person name="Swan D.C."/>
            <person name="Goldberg A.V."/>
            <person name="Harris S.R."/>
            <person name="Weinmaier T."/>
            <person name="Markert S."/>
            <person name="Becher D."/>
            <person name="Bernhardt J."/>
            <person name="Dagan T."/>
            <person name="Hacker C."/>
            <person name="Lucocq J.M."/>
            <person name="Schweder T."/>
            <person name="Rattei T."/>
            <person name="Hall N."/>
            <person name="Hirt R.P."/>
            <person name="Embley T.M."/>
        </authorList>
    </citation>
    <scope>NUCLEOTIDE SEQUENCE [LARGE SCALE GENOMIC DNA]</scope>
</reference>
<dbReference type="OMA" id="CLIHQGR"/>
<keyword evidence="4" id="KW-1185">Reference proteome</keyword>
<evidence type="ECO:0000313" key="3">
    <source>
        <dbReference type="EMBL" id="ELQ73827.1"/>
    </source>
</evidence>
<keyword evidence="1" id="KW-0812">Transmembrane</keyword>
<dbReference type="InParanoid" id="L7JSV8"/>
<dbReference type="GO" id="GO:0009190">
    <property type="term" value="P:cyclic nucleotide biosynthetic process"/>
    <property type="evidence" value="ECO:0007669"/>
    <property type="project" value="InterPro"/>
</dbReference>
<dbReference type="Proteomes" id="UP000011185">
    <property type="component" value="Unassembled WGS sequence"/>
</dbReference>
<feature type="transmembrane region" description="Helical" evidence="1">
    <location>
        <begin position="43"/>
        <end position="67"/>
    </location>
</feature>
<gene>
    <name evidence="3" type="ORF">THOM_3267</name>
</gene>
<evidence type="ECO:0000313" key="4">
    <source>
        <dbReference type="Proteomes" id="UP000011185"/>
    </source>
</evidence>
<dbReference type="STRING" id="72359.L7JSV8"/>
<evidence type="ECO:0000256" key="1">
    <source>
        <dbReference type="SAM" id="Phobius"/>
    </source>
</evidence>
<protein>
    <submittedName>
        <fullName evidence="3">Serine/threonine phosphatase 2C containing leucine-rich repeats</fullName>
        <ecNumber evidence="3">4.6.1.1</ecNumber>
    </submittedName>
</protein>
<keyword evidence="1" id="KW-1133">Transmembrane helix</keyword>
<keyword evidence="1" id="KW-0472">Membrane</keyword>
<organism evidence="3 4">
    <name type="scientific">Trachipleistophora hominis</name>
    <name type="common">Microsporidian parasite</name>
    <dbReference type="NCBI Taxonomy" id="72359"/>
    <lineage>
        <taxon>Eukaryota</taxon>
        <taxon>Fungi</taxon>
        <taxon>Fungi incertae sedis</taxon>
        <taxon>Microsporidia</taxon>
        <taxon>Pleistophoridae</taxon>
        <taxon>Trachipleistophora</taxon>
    </lineage>
</organism>
<proteinExistence type="predicted"/>
<dbReference type="InterPro" id="IPR001054">
    <property type="entry name" value="A/G_cyclase"/>
</dbReference>
<accession>L7JSV8</accession>